<dbReference type="Proteomes" id="UP000268313">
    <property type="component" value="Unassembled WGS sequence"/>
</dbReference>
<feature type="domain" description="SbsA Ig-like" evidence="3">
    <location>
        <begin position="171"/>
        <end position="273"/>
    </location>
</feature>
<dbReference type="EMBL" id="RAWE01000130">
    <property type="protein sequence ID" value="RKG98855.1"/>
    <property type="molecule type" value="Genomic_DNA"/>
</dbReference>
<name>A0A3A8JUK1_9BACT</name>
<comment type="caution">
    <text evidence="4">The sequence shown here is derived from an EMBL/GenBank/DDBJ whole genome shotgun (WGS) entry which is preliminary data.</text>
</comment>
<proteinExistence type="predicted"/>
<feature type="domain" description="SbsA Ig-like" evidence="3">
    <location>
        <begin position="70"/>
        <end position="165"/>
    </location>
</feature>
<evidence type="ECO:0000259" key="3">
    <source>
        <dbReference type="Pfam" id="PF13205"/>
    </source>
</evidence>
<dbReference type="InterPro" id="IPR032812">
    <property type="entry name" value="SbsA_Ig"/>
</dbReference>
<protein>
    <recommendedName>
        <fullName evidence="3">SbsA Ig-like domain-containing protein</fullName>
    </recommendedName>
</protein>
<reference evidence="5" key="1">
    <citation type="submission" date="2018-09" db="EMBL/GenBank/DDBJ databases">
        <authorList>
            <person name="Livingstone P.G."/>
            <person name="Whitworth D.E."/>
        </authorList>
    </citation>
    <scope>NUCLEOTIDE SEQUENCE [LARGE SCALE GENOMIC DNA]</scope>
    <source>
        <strain evidence="5">CA043D</strain>
    </source>
</reference>
<dbReference type="AlphaFoldDB" id="A0A3A8JUK1"/>
<feature type="compositionally biased region" description="Low complexity" evidence="2">
    <location>
        <begin position="174"/>
        <end position="184"/>
    </location>
</feature>
<sequence>MAVSFLGTGPGPGLAEHAPMPNPRVLPPRNLLLLLALLSACVEIPPFDDPAPGANEDAGTLQDAGTVVQQGPRLRTTAPADGSTRVPIDSALGFTFSKPVQPSTLQVSFSPPATPGALVWAEDHTQVTFQTQSPLAEDTTYTVTVQGTDPAGNALEGVNSVSFTTAGPQPDTTPPSVLSTTPSSGAIGLERKPTIKVTFSEPMSRAATEAAVSFTTPAGFTPGEFSWNATSTEVSFSPTSEFAYGVSVAWRISNSARDTAGNALSTETSMNFRAIRLNTAIIDFEPETSGSLGAPSYFLQTHYYNVAWVGDDSGANIDRLFLGFQLDKLPDNLTRVVSSRLKWPVSMIIGDPLSKFGPLLLEPVDVGDVIELSFSGPNPSTVADYHAVALAPAVVVSLSDKPLRGDFDVTTWTTQDWGNRNLRNKRTQYRLRFETPNNGDPVKDQIYSDSYDNPILATLWVTYEYP</sequence>
<evidence type="ECO:0000256" key="1">
    <source>
        <dbReference type="ARBA" id="ARBA00022729"/>
    </source>
</evidence>
<gene>
    <name evidence="4" type="ORF">D7X32_28295</name>
</gene>
<evidence type="ECO:0000313" key="4">
    <source>
        <dbReference type="EMBL" id="RKG98855.1"/>
    </source>
</evidence>
<keyword evidence="5" id="KW-1185">Reference proteome</keyword>
<evidence type="ECO:0000256" key="2">
    <source>
        <dbReference type="SAM" id="MobiDB-lite"/>
    </source>
</evidence>
<accession>A0A3A8JUK1</accession>
<feature type="region of interest" description="Disordered" evidence="2">
    <location>
        <begin position="161"/>
        <end position="185"/>
    </location>
</feature>
<dbReference type="Pfam" id="PF13205">
    <property type="entry name" value="Big_5"/>
    <property type="match status" value="2"/>
</dbReference>
<organism evidence="4 5">
    <name type="scientific">Corallococcus carmarthensis</name>
    <dbReference type="NCBI Taxonomy" id="2316728"/>
    <lineage>
        <taxon>Bacteria</taxon>
        <taxon>Pseudomonadati</taxon>
        <taxon>Myxococcota</taxon>
        <taxon>Myxococcia</taxon>
        <taxon>Myxococcales</taxon>
        <taxon>Cystobacterineae</taxon>
        <taxon>Myxococcaceae</taxon>
        <taxon>Corallococcus</taxon>
    </lineage>
</organism>
<dbReference type="Gene3D" id="2.60.40.3710">
    <property type="match status" value="2"/>
</dbReference>
<evidence type="ECO:0000313" key="5">
    <source>
        <dbReference type="Proteomes" id="UP000268313"/>
    </source>
</evidence>
<keyword evidence="1" id="KW-0732">Signal</keyword>